<feature type="repeat" description="PPR" evidence="2">
    <location>
        <begin position="261"/>
        <end position="295"/>
    </location>
</feature>
<dbReference type="FunFam" id="1.25.40.10:FF:000090">
    <property type="entry name" value="Pentatricopeptide repeat-containing protein, chloroplastic"/>
    <property type="match status" value="1"/>
</dbReference>
<dbReference type="Proteomes" id="UP000541444">
    <property type="component" value="Unassembled WGS sequence"/>
</dbReference>
<feature type="repeat" description="PPR" evidence="2">
    <location>
        <begin position="129"/>
        <end position="159"/>
    </location>
</feature>
<dbReference type="AlphaFoldDB" id="A0A7J7KUK1"/>
<gene>
    <name evidence="3" type="ORF">GIB67_038330</name>
</gene>
<dbReference type="InterPro" id="IPR011990">
    <property type="entry name" value="TPR-like_helical_dom_sf"/>
</dbReference>
<evidence type="ECO:0000256" key="2">
    <source>
        <dbReference type="PROSITE-ProRule" id="PRU00708"/>
    </source>
</evidence>
<protein>
    <recommendedName>
        <fullName evidence="5">Pentatricopeptide repeat-containing protein</fullName>
    </recommendedName>
</protein>
<evidence type="ECO:0000313" key="4">
    <source>
        <dbReference type="Proteomes" id="UP000541444"/>
    </source>
</evidence>
<dbReference type="PANTHER" id="PTHR47926">
    <property type="entry name" value="PENTATRICOPEPTIDE REPEAT-CONTAINING PROTEIN"/>
    <property type="match status" value="1"/>
</dbReference>
<name>A0A7J7KUK1_9MAGN</name>
<evidence type="ECO:0000313" key="3">
    <source>
        <dbReference type="EMBL" id="KAF6134039.1"/>
    </source>
</evidence>
<reference evidence="3 4" key="1">
    <citation type="journal article" date="2020" name="IScience">
        <title>Genome Sequencing of the Endangered Kingdonia uniflora (Circaeasteraceae, Ranunculales) Reveals Potential Mechanisms of Evolutionary Specialization.</title>
        <authorList>
            <person name="Sun Y."/>
            <person name="Deng T."/>
            <person name="Zhang A."/>
            <person name="Moore M.J."/>
            <person name="Landis J.B."/>
            <person name="Lin N."/>
            <person name="Zhang H."/>
            <person name="Zhang X."/>
            <person name="Huang J."/>
            <person name="Zhang X."/>
            <person name="Sun H."/>
            <person name="Wang H."/>
        </authorList>
    </citation>
    <scope>NUCLEOTIDE SEQUENCE [LARGE SCALE GENOMIC DNA]</scope>
    <source>
        <strain evidence="3">TB1705</strain>
        <tissue evidence="3">Leaf</tissue>
    </source>
</reference>
<sequence length="420" mass="47540">MVLSSPADFISTTPRFNSKETLIPKCKQTFSWNLMIRSHTLNSNPHKAILVYNLMIIRAIPPDKFTFPFLIKACSLSSSFRKGREVHAFAIKTGFYNDIYLHNTLIDFYFNSGDSALGRKVFDKMRVRTVVSWTTLVAGLVSCGELQDARRVFELMPLRNVVSWTAIINGYARNQMPQQAFELFRRMQLHNVPPNEFTLVSLLIASTDLGSLRLGRWIHEFARKNGFQLGLFLGTALIDMYSKCGSLVDAQRVFVKMENKSVATWNSMITSLGVHGRGEEALALFVQMEKAKMQPDAITFIGVLSACVHTGMVEEGCRYFRYMTHRYGIAPTVDHYGCMVALLTRAGMLGEAYELVNAMTVEPNDDIWGVLLRASRLQGDADLEEVAYRKFLELDIVRSDMVADVLSQHHSNESFKWEVG</sequence>
<organism evidence="3 4">
    <name type="scientific">Kingdonia uniflora</name>
    <dbReference type="NCBI Taxonomy" id="39325"/>
    <lineage>
        <taxon>Eukaryota</taxon>
        <taxon>Viridiplantae</taxon>
        <taxon>Streptophyta</taxon>
        <taxon>Embryophyta</taxon>
        <taxon>Tracheophyta</taxon>
        <taxon>Spermatophyta</taxon>
        <taxon>Magnoliopsida</taxon>
        <taxon>Ranunculales</taxon>
        <taxon>Circaeasteraceae</taxon>
        <taxon>Kingdonia</taxon>
    </lineage>
</organism>
<dbReference type="PANTHER" id="PTHR47926:SF359">
    <property type="entry name" value="PENTACOTRIPEPTIDE-REPEAT REGION OF PRORP DOMAIN-CONTAINING PROTEIN"/>
    <property type="match status" value="1"/>
</dbReference>
<keyword evidence="1" id="KW-0677">Repeat</keyword>
<dbReference type="InterPro" id="IPR002885">
    <property type="entry name" value="PPR_rpt"/>
</dbReference>
<dbReference type="GO" id="GO:0009451">
    <property type="term" value="P:RNA modification"/>
    <property type="evidence" value="ECO:0007669"/>
    <property type="project" value="InterPro"/>
</dbReference>
<accession>A0A7J7KUK1</accession>
<comment type="caution">
    <text evidence="3">The sequence shown here is derived from an EMBL/GenBank/DDBJ whole genome shotgun (WGS) entry which is preliminary data.</text>
</comment>
<feature type="repeat" description="PPR" evidence="2">
    <location>
        <begin position="160"/>
        <end position="194"/>
    </location>
</feature>
<dbReference type="FunFam" id="1.25.40.10:FF:000348">
    <property type="entry name" value="Pentatricopeptide repeat-containing protein chloroplastic"/>
    <property type="match status" value="1"/>
</dbReference>
<evidence type="ECO:0000256" key="1">
    <source>
        <dbReference type="ARBA" id="ARBA00022737"/>
    </source>
</evidence>
<dbReference type="PROSITE" id="PS51375">
    <property type="entry name" value="PPR"/>
    <property type="match status" value="3"/>
</dbReference>
<dbReference type="Gene3D" id="1.25.40.10">
    <property type="entry name" value="Tetratricopeptide repeat domain"/>
    <property type="match status" value="3"/>
</dbReference>
<dbReference type="OrthoDB" id="185373at2759"/>
<dbReference type="InterPro" id="IPR046960">
    <property type="entry name" value="PPR_At4g14850-like_plant"/>
</dbReference>
<keyword evidence="4" id="KW-1185">Reference proteome</keyword>
<proteinExistence type="predicted"/>
<dbReference type="NCBIfam" id="TIGR00756">
    <property type="entry name" value="PPR"/>
    <property type="match status" value="5"/>
</dbReference>
<dbReference type="Pfam" id="PF13041">
    <property type="entry name" value="PPR_2"/>
    <property type="match status" value="2"/>
</dbReference>
<evidence type="ECO:0008006" key="5">
    <source>
        <dbReference type="Google" id="ProtNLM"/>
    </source>
</evidence>
<dbReference type="EMBL" id="JACGCM010002893">
    <property type="protein sequence ID" value="KAF6134039.1"/>
    <property type="molecule type" value="Genomic_DNA"/>
</dbReference>
<dbReference type="GO" id="GO:0003723">
    <property type="term" value="F:RNA binding"/>
    <property type="evidence" value="ECO:0007669"/>
    <property type="project" value="InterPro"/>
</dbReference>
<dbReference type="Pfam" id="PF01535">
    <property type="entry name" value="PPR"/>
    <property type="match status" value="3"/>
</dbReference>